<dbReference type="SUPFAM" id="SSF56112">
    <property type="entry name" value="Protein kinase-like (PK-like)"/>
    <property type="match status" value="1"/>
</dbReference>
<dbReference type="Gene3D" id="1.10.510.10">
    <property type="entry name" value="Transferase(Phosphotransferase) domain 1"/>
    <property type="match status" value="1"/>
</dbReference>
<feature type="repeat" description="ANK" evidence="1">
    <location>
        <begin position="610"/>
        <end position="642"/>
    </location>
</feature>
<dbReference type="GO" id="GO:0005634">
    <property type="term" value="C:nucleus"/>
    <property type="evidence" value="ECO:0007669"/>
    <property type="project" value="TreeGrafter"/>
</dbReference>
<dbReference type="AlphaFoldDB" id="A0A0M9WG68"/>
<protein>
    <recommendedName>
        <fullName evidence="3">Protein kinase domain-containing protein</fullName>
    </recommendedName>
</protein>
<feature type="region of interest" description="Disordered" evidence="2">
    <location>
        <begin position="344"/>
        <end position="374"/>
    </location>
</feature>
<dbReference type="InterPro" id="IPR000719">
    <property type="entry name" value="Prot_kinase_dom"/>
</dbReference>
<proteinExistence type="predicted"/>
<name>A0A0M9WG68_9EURO</name>
<evidence type="ECO:0000256" key="1">
    <source>
        <dbReference type="PROSITE-ProRule" id="PRU00023"/>
    </source>
</evidence>
<dbReference type="OrthoDB" id="5986190at2759"/>
<dbReference type="GO" id="GO:0044773">
    <property type="term" value="P:mitotic DNA damage checkpoint signaling"/>
    <property type="evidence" value="ECO:0007669"/>
    <property type="project" value="TreeGrafter"/>
</dbReference>
<feature type="compositionally biased region" description="Polar residues" evidence="2">
    <location>
        <begin position="507"/>
        <end position="530"/>
    </location>
</feature>
<gene>
    <name evidence="4" type="ORF">ACN38_g5496</name>
</gene>
<dbReference type="PROSITE" id="PS50297">
    <property type="entry name" value="ANK_REP_REGION"/>
    <property type="match status" value="1"/>
</dbReference>
<evidence type="ECO:0000259" key="3">
    <source>
        <dbReference type="PROSITE" id="PS50011"/>
    </source>
</evidence>
<dbReference type="CDD" id="cd00180">
    <property type="entry name" value="PKc"/>
    <property type="match status" value="1"/>
</dbReference>
<dbReference type="PROSITE" id="PS50088">
    <property type="entry name" value="ANK_REPEAT"/>
    <property type="match status" value="2"/>
</dbReference>
<dbReference type="SMART" id="SM00248">
    <property type="entry name" value="ANK"/>
    <property type="match status" value="4"/>
</dbReference>
<dbReference type="Proteomes" id="UP000037696">
    <property type="component" value="Unassembled WGS sequence"/>
</dbReference>
<comment type="caution">
    <text evidence="4">The sequence shown here is derived from an EMBL/GenBank/DDBJ whole genome shotgun (WGS) entry which is preliminary data.</text>
</comment>
<dbReference type="PROSITE" id="PS00108">
    <property type="entry name" value="PROTEIN_KINASE_ST"/>
    <property type="match status" value="1"/>
</dbReference>
<dbReference type="PANTHER" id="PTHR44167">
    <property type="entry name" value="OVARIAN-SPECIFIC SERINE/THREONINE-PROTEIN KINASE LOK-RELATED"/>
    <property type="match status" value="1"/>
</dbReference>
<evidence type="ECO:0000256" key="2">
    <source>
        <dbReference type="SAM" id="MobiDB-lite"/>
    </source>
</evidence>
<dbReference type="Gene3D" id="1.25.40.20">
    <property type="entry name" value="Ankyrin repeat-containing domain"/>
    <property type="match status" value="1"/>
</dbReference>
<keyword evidence="1" id="KW-0040">ANK repeat</keyword>
<dbReference type="Pfam" id="PF12796">
    <property type="entry name" value="Ank_2"/>
    <property type="match status" value="2"/>
</dbReference>
<reference evidence="4 5" key="1">
    <citation type="submission" date="2015-08" db="EMBL/GenBank/DDBJ databases">
        <title>Genome sequencing of Penicillium nordicum.</title>
        <authorList>
            <person name="Nguyen H.D."/>
            <person name="Seifert K.A."/>
        </authorList>
    </citation>
    <scope>NUCLEOTIDE SEQUENCE [LARGE SCALE GENOMIC DNA]</scope>
    <source>
        <strain evidence="4 5">DAOMC 185683</strain>
    </source>
</reference>
<feature type="repeat" description="ANK" evidence="1">
    <location>
        <begin position="660"/>
        <end position="686"/>
    </location>
</feature>
<dbReference type="InterPro" id="IPR036770">
    <property type="entry name" value="Ankyrin_rpt-contain_sf"/>
</dbReference>
<dbReference type="GO" id="GO:0004674">
    <property type="term" value="F:protein serine/threonine kinase activity"/>
    <property type="evidence" value="ECO:0007669"/>
    <property type="project" value="TreeGrafter"/>
</dbReference>
<dbReference type="SMART" id="SM00220">
    <property type="entry name" value="S_TKc"/>
    <property type="match status" value="1"/>
</dbReference>
<organism evidence="4 5">
    <name type="scientific">Penicillium nordicum</name>
    <dbReference type="NCBI Taxonomy" id="229535"/>
    <lineage>
        <taxon>Eukaryota</taxon>
        <taxon>Fungi</taxon>
        <taxon>Dikarya</taxon>
        <taxon>Ascomycota</taxon>
        <taxon>Pezizomycotina</taxon>
        <taxon>Eurotiomycetes</taxon>
        <taxon>Eurotiomycetidae</taxon>
        <taxon>Eurotiales</taxon>
        <taxon>Aspergillaceae</taxon>
        <taxon>Penicillium</taxon>
    </lineage>
</organism>
<feature type="region of interest" description="Disordered" evidence="2">
    <location>
        <begin position="507"/>
        <end position="532"/>
    </location>
</feature>
<keyword evidence="5" id="KW-1185">Reference proteome</keyword>
<evidence type="ECO:0000313" key="4">
    <source>
        <dbReference type="EMBL" id="KOS43635.1"/>
    </source>
</evidence>
<dbReference type="PANTHER" id="PTHR44167:SF24">
    <property type="entry name" value="SERINE_THREONINE-PROTEIN KINASE CHK2"/>
    <property type="match status" value="1"/>
</dbReference>
<accession>A0A0M9WG68</accession>
<dbReference type="InterPro" id="IPR011009">
    <property type="entry name" value="Kinase-like_dom_sf"/>
</dbReference>
<dbReference type="InterPro" id="IPR002110">
    <property type="entry name" value="Ankyrin_rpt"/>
</dbReference>
<dbReference type="STRING" id="229535.A0A0M9WG68"/>
<feature type="domain" description="Protein kinase" evidence="3">
    <location>
        <begin position="155"/>
        <end position="493"/>
    </location>
</feature>
<dbReference type="EMBL" id="LHQQ01000077">
    <property type="protein sequence ID" value="KOS43635.1"/>
    <property type="molecule type" value="Genomic_DNA"/>
</dbReference>
<sequence length="851" mass="95659">MSLADIHKRLKEAIYNYGTPEAFITYDKVREVWAGDRLERFLMAHDPTLHPSQIDEAREGLLRMISILAGVVPRDWSGWSRFRQIFFLSNNVDRDRRRDKNIPKFTKKELKDDSFLGDTNLATHFVGHMWTYFPIVLNENKQGLYEKHERLPLCQEKEPVVRDGGSGEVTRETIPPSHIILGHVSDHRGIPEAPNSRELIVARKRFPKNKFQVERMQLKLLRSSPAKHDRIVSHLAMFFIGKDFNIIMPWADMDLEDFLTGRYREMPHTSDLLGDLIQQSKGVASAIHFLHKNLQLEGQGEDPHDLAICHTDLKPQNILVFEDESSSTGVWRISDFGASRVANRAVSGTGRRDSGYSASPDAHPPRGGPYRAPDTISQRRSDIWSFGCILVRVFALGLDPESLPEFDERRKEWPDGQGFDDSFYRGKPPALNSNVKTWIEELSTRYRSSLRPDVSEKMQDLLSSMLQIDVQNRATAPEVRIGLKSLLNSHKLPRSDAAPSTQINLRGSLSGASTMSGMSQSSTDCTSINISHPPRPVKDVGVLVNVMKSRDMKQVRQILEDEVDVEQTYEGDRPLIHAIKMTNAAMVKELSKYQRRSHNRNLDVRTVSSDNQTPLYLAVCKGDIDTVRAVIDTDLDTDIDVETGSDSNADINTLLNELCEGKTPLMQASFLGHADVVSLLLEKGADHRICVQQDKLNCLHFAVNSGNCAQADVIKAFERKMVFDQLPPDTTVDDEGSPSKPRRYETPMMLHIKLASGDSYSSLGPDSIWGKKFKALLEGGADVNRTYNSGLPALEKNSLEFAVRETKPVLVRVLISAGATLPLGYVIPPGSSREMKKLLKNVPRERLPTRS</sequence>
<dbReference type="InterPro" id="IPR008271">
    <property type="entry name" value="Ser/Thr_kinase_AS"/>
</dbReference>
<dbReference type="PROSITE" id="PS50011">
    <property type="entry name" value="PROTEIN_KINASE_DOM"/>
    <property type="match status" value="1"/>
</dbReference>
<dbReference type="SUPFAM" id="SSF48403">
    <property type="entry name" value="Ankyrin repeat"/>
    <property type="match status" value="1"/>
</dbReference>
<dbReference type="Pfam" id="PF00069">
    <property type="entry name" value="Pkinase"/>
    <property type="match status" value="1"/>
</dbReference>
<dbReference type="GO" id="GO:0005524">
    <property type="term" value="F:ATP binding"/>
    <property type="evidence" value="ECO:0007669"/>
    <property type="project" value="InterPro"/>
</dbReference>
<dbReference type="GO" id="GO:0005737">
    <property type="term" value="C:cytoplasm"/>
    <property type="evidence" value="ECO:0007669"/>
    <property type="project" value="TreeGrafter"/>
</dbReference>
<evidence type="ECO:0000313" key="5">
    <source>
        <dbReference type="Proteomes" id="UP000037696"/>
    </source>
</evidence>